<reference evidence="1 2" key="1">
    <citation type="submission" date="2016-10" db="EMBL/GenBank/DDBJ databases">
        <authorList>
            <person name="de Groot N.N."/>
        </authorList>
    </citation>
    <scope>NUCLEOTIDE SEQUENCE [LARGE SCALE GENOMIC DNA]</scope>
    <source>
        <strain evidence="1 2">DSM 2784</strain>
    </source>
</reference>
<evidence type="ECO:0000313" key="1">
    <source>
        <dbReference type="EMBL" id="SCZ78159.1"/>
    </source>
</evidence>
<dbReference type="STRING" id="1120920.SAMN03080599_01118"/>
<dbReference type="AlphaFoldDB" id="A0A1G5RXV6"/>
<sequence>MELIYYKCPLCGFIHQVPEYWMDFSPEDELEMEHINLETKEPCSETKLQKVKP</sequence>
<protein>
    <submittedName>
        <fullName evidence="1">Uncharacterized protein</fullName>
    </submittedName>
</protein>
<dbReference type="EMBL" id="FMWL01000004">
    <property type="protein sequence ID" value="SCZ78159.1"/>
    <property type="molecule type" value="Genomic_DNA"/>
</dbReference>
<evidence type="ECO:0000313" key="2">
    <source>
        <dbReference type="Proteomes" id="UP000199208"/>
    </source>
</evidence>
<accession>A0A1G5RXV6</accession>
<dbReference type="Proteomes" id="UP000199208">
    <property type="component" value="Unassembled WGS sequence"/>
</dbReference>
<organism evidence="1 2">
    <name type="scientific">Acidaminobacter hydrogenoformans DSM 2784</name>
    <dbReference type="NCBI Taxonomy" id="1120920"/>
    <lineage>
        <taxon>Bacteria</taxon>
        <taxon>Bacillati</taxon>
        <taxon>Bacillota</taxon>
        <taxon>Clostridia</taxon>
        <taxon>Peptostreptococcales</taxon>
        <taxon>Acidaminobacteraceae</taxon>
        <taxon>Acidaminobacter</taxon>
    </lineage>
</organism>
<gene>
    <name evidence="1" type="ORF">SAMN03080599_01118</name>
</gene>
<name>A0A1G5RXV6_9FIRM</name>
<proteinExistence type="predicted"/>
<dbReference type="RefSeq" id="WP_170829310.1">
    <property type="nucleotide sequence ID" value="NZ_FMWL01000004.1"/>
</dbReference>
<keyword evidence="2" id="KW-1185">Reference proteome</keyword>